<accession>A0ABR4M3M7</accession>
<feature type="compositionally biased region" description="Pro residues" evidence="1">
    <location>
        <begin position="9"/>
        <end position="20"/>
    </location>
</feature>
<dbReference type="RefSeq" id="XP_070890169.1">
    <property type="nucleotide sequence ID" value="XM_071032203.1"/>
</dbReference>
<feature type="domain" description="HTH myb-type" evidence="3">
    <location>
        <begin position="26"/>
        <end position="76"/>
    </location>
</feature>
<dbReference type="Pfam" id="PF13921">
    <property type="entry name" value="Myb_DNA-bind_6"/>
    <property type="match status" value="1"/>
</dbReference>
<dbReference type="SMART" id="SM00717">
    <property type="entry name" value="SANT"/>
    <property type="match status" value="2"/>
</dbReference>
<feature type="domain" description="Myb-like" evidence="2">
    <location>
        <begin position="73"/>
        <end position="124"/>
    </location>
</feature>
<dbReference type="EMBL" id="JBFXLQ010000004">
    <property type="protein sequence ID" value="KAL2871190.1"/>
    <property type="molecule type" value="Genomic_DNA"/>
</dbReference>
<feature type="domain" description="Myb-like" evidence="2">
    <location>
        <begin position="22"/>
        <end position="72"/>
    </location>
</feature>
<proteinExistence type="predicted"/>
<dbReference type="PROSITE" id="PS51294">
    <property type="entry name" value="HTH_MYB"/>
    <property type="match status" value="2"/>
</dbReference>
<dbReference type="InterPro" id="IPR009057">
    <property type="entry name" value="Homeodomain-like_sf"/>
</dbReference>
<protein>
    <submittedName>
        <fullName evidence="4">Uncharacterized protein</fullName>
    </submittedName>
</protein>
<dbReference type="PANTHER" id="PTHR45614:SF25">
    <property type="entry name" value="MYB PROTEIN"/>
    <property type="match status" value="1"/>
</dbReference>
<evidence type="ECO:0000259" key="2">
    <source>
        <dbReference type="PROSITE" id="PS50090"/>
    </source>
</evidence>
<organism evidence="4 5">
    <name type="scientific">Aspergillus lucknowensis</name>
    <dbReference type="NCBI Taxonomy" id="176173"/>
    <lineage>
        <taxon>Eukaryota</taxon>
        <taxon>Fungi</taxon>
        <taxon>Dikarya</taxon>
        <taxon>Ascomycota</taxon>
        <taxon>Pezizomycotina</taxon>
        <taxon>Eurotiomycetes</taxon>
        <taxon>Eurotiomycetidae</taxon>
        <taxon>Eurotiales</taxon>
        <taxon>Aspergillaceae</taxon>
        <taxon>Aspergillus</taxon>
        <taxon>Aspergillus subgen. Nidulantes</taxon>
    </lineage>
</organism>
<comment type="caution">
    <text evidence="4">The sequence shown here is derived from an EMBL/GenBank/DDBJ whole genome shotgun (WGS) entry which is preliminary data.</text>
</comment>
<keyword evidence="5" id="KW-1185">Reference proteome</keyword>
<dbReference type="InterPro" id="IPR001005">
    <property type="entry name" value="SANT/Myb"/>
</dbReference>
<feature type="region of interest" description="Disordered" evidence="1">
    <location>
        <begin position="1"/>
        <end position="31"/>
    </location>
</feature>
<dbReference type="InterPro" id="IPR050560">
    <property type="entry name" value="MYB_TF"/>
</dbReference>
<evidence type="ECO:0000313" key="4">
    <source>
        <dbReference type="EMBL" id="KAL2871190.1"/>
    </source>
</evidence>
<feature type="domain" description="HTH myb-type" evidence="3">
    <location>
        <begin position="78"/>
        <end position="128"/>
    </location>
</feature>
<feature type="compositionally biased region" description="Low complexity" evidence="1">
    <location>
        <begin position="179"/>
        <end position="192"/>
    </location>
</feature>
<feature type="region of interest" description="Disordered" evidence="1">
    <location>
        <begin position="176"/>
        <end position="195"/>
    </location>
</feature>
<dbReference type="Gene3D" id="1.10.10.60">
    <property type="entry name" value="Homeodomain-like"/>
    <property type="match status" value="2"/>
</dbReference>
<dbReference type="PANTHER" id="PTHR45614">
    <property type="entry name" value="MYB PROTEIN-RELATED"/>
    <property type="match status" value="1"/>
</dbReference>
<dbReference type="GeneID" id="98147275"/>
<evidence type="ECO:0000259" key="3">
    <source>
        <dbReference type="PROSITE" id="PS51294"/>
    </source>
</evidence>
<evidence type="ECO:0000256" key="1">
    <source>
        <dbReference type="SAM" id="MobiDB-lite"/>
    </source>
</evidence>
<dbReference type="CDD" id="cd00167">
    <property type="entry name" value="SANT"/>
    <property type="match status" value="2"/>
</dbReference>
<sequence>MEHSTSPRPSSPTTPAPSPLPQRCMRKGTWSPAEDARLREAVAKHGTRWVSVASEVQTRNGDQCAKRWNGKLNPGLDHSPWTQDEDEQLLCLVATYGNNWKFMASSFFNARAPLALKNRHSLLMRRLKRGGLEQCGNDGVSPCTTWPSASSTSSSNGSIIAPPPEDDLAILQTLGGDGVPSSSPPSWGTGTSRRSINSTWDAKSNLTWPPPPSTAPDHTEMEVEDPMMLIPDLSWGEIRQSPKPKATLSASHSVTPNSEFQQPSDCGTAAKSVEYSVTCQRANLKSLVTHLVAAAMSETADCAAEEDQVTLTLSLKG</sequence>
<name>A0ABR4M3M7_9EURO</name>
<dbReference type="PROSITE" id="PS50090">
    <property type="entry name" value="MYB_LIKE"/>
    <property type="match status" value="2"/>
</dbReference>
<evidence type="ECO:0000313" key="5">
    <source>
        <dbReference type="Proteomes" id="UP001610432"/>
    </source>
</evidence>
<reference evidence="4 5" key="1">
    <citation type="submission" date="2024-07" db="EMBL/GenBank/DDBJ databases">
        <title>Section-level genome sequencing and comparative genomics of Aspergillus sections Usti and Cavernicolus.</title>
        <authorList>
            <consortium name="Lawrence Berkeley National Laboratory"/>
            <person name="Nybo J.L."/>
            <person name="Vesth T.C."/>
            <person name="Theobald S."/>
            <person name="Frisvad J.C."/>
            <person name="Larsen T.O."/>
            <person name="Kjaerboelling I."/>
            <person name="Rothschild-Mancinelli K."/>
            <person name="Lyhne E.K."/>
            <person name="Kogle M.E."/>
            <person name="Barry K."/>
            <person name="Clum A."/>
            <person name="Na H."/>
            <person name="Ledsgaard L."/>
            <person name="Lin J."/>
            <person name="Lipzen A."/>
            <person name="Kuo A."/>
            <person name="Riley R."/>
            <person name="Mondo S."/>
            <person name="Labutti K."/>
            <person name="Haridas S."/>
            <person name="Pangalinan J."/>
            <person name="Salamov A.A."/>
            <person name="Simmons B.A."/>
            <person name="Magnuson J.K."/>
            <person name="Chen J."/>
            <person name="Drula E."/>
            <person name="Henrissat B."/>
            <person name="Wiebenga A."/>
            <person name="Lubbers R.J."/>
            <person name="Gomes A.C."/>
            <person name="Macurrencykelacurrency M.R."/>
            <person name="Stajich J."/>
            <person name="Grigoriev I.V."/>
            <person name="Mortensen U.H."/>
            <person name="De Vries R.P."/>
            <person name="Baker S.E."/>
            <person name="Andersen M.R."/>
        </authorList>
    </citation>
    <scope>NUCLEOTIDE SEQUENCE [LARGE SCALE GENOMIC DNA]</scope>
    <source>
        <strain evidence="4 5">CBS 449.75</strain>
    </source>
</reference>
<gene>
    <name evidence="4" type="ORF">BJX67DRAFT_377793</name>
</gene>
<dbReference type="InterPro" id="IPR017930">
    <property type="entry name" value="Myb_dom"/>
</dbReference>
<dbReference type="SUPFAM" id="SSF46689">
    <property type="entry name" value="Homeodomain-like"/>
    <property type="match status" value="1"/>
</dbReference>
<dbReference type="Proteomes" id="UP001610432">
    <property type="component" value="Unassembled WGS sequence"/>
</dbReference>